<dbReference type="SUPFAM" id="SSF81606">
    <property type="entry name" value="PP2C-like"/>
    <property type="match status" value="1"/>
</dbReference>
<dbReference type="EnsemblPlants" id="LPERR04G11190.1">
    <property type="protein sequence ID" value="LPERR04G11190.1"/>
    <property type="gene ID" value="LPERR04G11190"/>
</dbReference>
<keyword evidence="5" id="KW-0479">Metal-binding</keyword>
<feature type="domain" description="PPM-type phosphatase" evidence="13">
    <location>
        <begin position="47"/>
        <end position="309"/>
    </location>
</feature>
<dbReference type="Gene3D" id="3.60.40.10">
    <property type="entry name" value="PPM-type phosphatase domain"/>
    <property type="match status" value="1"/>
</dbReference>
<organism evidence="14 15">
    <name type="scientific">Leersia perrieri</name>
    <dbReference type="NCBI Taxonomy" id="77586"/>
    <lineage>
        <taxon>Eukaryota</taxon>
        <taxon>Viridiplantae</taxon>
        <taxon>Streptophyta</taxon>
        <taxon>Embryophyta</taxon>
        <taxon>Tracheophyta</taxon>
        <taxon>Spermatophyta</taxon>
        <taxon>Magnoliopsida</taxon>
        <taxon>Liliopsida</taxon>
        <taxon>Poales</taxon>
        <taxon>Poaceae</taxon>
        <taxon>BOP clade</taxon>
        <taxon>Oryzoideae</taxon>
        <taxon>Oryzeae</taxon>
        <taxon>Oryzinae</taxon>
        <taxon>Leersia</taxon>
    </lineage>
</organism>
<comment type="similarity">
    <text evidence="3">Belongs to the PP2C family.</text>
</comment>
<dbReference type="FunFam" id="3.60.40.10:FF:000022">
    <property type="entry name" value="probable protein phosphatase 2C 12"/>
    <property type="match status" value="1"/>
</dbReference>
<dbReference type="InterPro" id="IPR001932">
    <property type="entry name" value="PPM-type_phosphatase-like_dom"/>
</dbReference>
<dbReference type="PANTHER" id="PTHR47992">
    <property type="entry name" value="PROTEIN PHOSPHATASE"/>
    <property type="match status" value="1"/>
</dbReference>
<reference evidence="15" key="2">
    <citation type="submission" date="2013-12" db="EMBL/GenBank/DDBJ databases">
        <authorList>
            <person name="Yu Y."/>
            <person name="Lee S."/>
            <person name="de Baynast K."/>
            <person name="Wissotski M."/>
            <person name="Liu L."/>
            <person name="Talag J."/>
            <person name="Goicoechea J."/>
            <person name="Angelova A."/>
            <person name="Jetty R."/>
            <person name="Kudrna D."/>
            <person name="Golser W."/>
            <person name="Rivera L."/>
            <person name="Zhang J."/>
            <person name="Wing R."/>
        </authorList>
    </citation>
    <scope>NUCLEOTIDE SEQUENCE</scope>
</reference>
<dbReference type="Gramene" id="LPERR04G11190.1">
    <property type="protein sequence ID" value="LPERR04G11190.1"/>
    <property type="gene ID" value="LPERR04G11190"/>
</dbReference>
<evidence type="ECO:0000256" key="9">
    <source>
        <dbReference type="ARBA" id="ARBA00023211"/>
    </source>
</evidence>
<dbReference type="InterPro" id="IPR036457">
    <property type="entry name" value="PPM-type-like_dom_sf"/>
</dbReference>
<dbReference type="Pfam" id="PF00481">
    <property type="entry name" value="PP2C"/>
    <property type="match status" value="1"/>
</dbReference>
<evidence type="ECO:0000256" key="7">
    <source>
        <dbReference type="ARBA" id="ARBA00022842"/>
    </source>
</evidence>
<dbReference type="GO" id="GO:0004722">
    <property type="term" value="F:protein serine/threonine phosphatase activity"/>
    <property type="evidence" value="ECO:0007669"/>
    <property type="project" value="UniProtKB-EC"/>
</dbReference>
<dbReference type="eggNOG" id="KOG0698">
    <property type="taxonomic scope" value="Eukaryota"/>
</dbReference>
<evidence type="ECO:0000256" key="1">
    <source>
        <dbReference type="ARBA" id="ARBA00001936"/>
    </source>
</evidence>
<evidence type="ECO:0000256" key="10">
    <source>
        <dbReference type="ARBA" id="ARBA00047761"/>
    </source>
</evidence>
<evidence type="ECO:0000256" key="3">
    <source>
        <dbReference type="ARBA" id="ARBA00006702"/>
    </source>
</evidence>
<comment type="catalytic activity">
    <reaction evidence="10">
        <text>O-phospho-L-seryl-[protein] + H2O = L-seryl-[protein] + phosphate</text>
        <dbReference type="Rhea" id="RHEA:20629"/>
        <dbReference type="Rhea" id="RHEA-COMP:9863"/>
        <dbReference type="Rhea" id="RHEA-COMP:11604"/>
        <dbReference type="ChEBI" id="CHEBI:15377"/>
        <dbReference type="ChEBI" id="CHEBI:29999"/>
        <dbReference type="ChEBI" id="CHEBI:43474"/>
        <dbReference type="ChEBI" id="CHEBI:83421"/>
        <dbReference type="EC" id="3.1.3.16"/>
    </reaction>
</comment>
<dbReference type="Proteomes" id="UP000032180">
    <property type="component" value="Chromosome 4"/>
</dbReference>
<evidence type="ECO:0000256" key="5">
    <source>
        <dbReference type="ARBA" id="ARBA00022723"/>
    </source>
</evidence>
<sequence length="525" mass="56145">MAEAGLVAAEGRRRRSGRSVALGDLLLREASIERASASASTGERRRRPTVAAGQAGRAKKGEDFALLKPVCERLPTGGAPFSAFALFDGHNGSAAAVYAKENLINNVMCCVPADLSGDEWLAALPRALVAGFVKTDKDFQTKAHSSGTTVTLVIIDGYVVTVASVGDSRCVLEAEGSIYNLSADHRFDASEEEVGRVTECGGEVGRLNVVGGAEIGPLRCWPGGLCLSRSIGDQDVGEFIIPIPYVKQIKLSSTGGRIIISSDGVWDALTAETAFSCAQGLPPEAAADQIEAIVSKGLRDDTTCIVIDIIPPEKLSPTVQPPKKAGKGLFKNIFHWKTTPDSPSHADKDQCTQPDSVEEVFEDGCPSLSIRLDSEYPVRNMFKLFLCAICQVEVYPYTRVCQNQESHIHGMGLSFATVARKRKKQWKENDTHEIPLQETVAQVNSNPVGAILKKSLNSVSVQSANALVAFSLGSLAALPLFMDWIVVEQATYCYINISSGASGSGTYRPRGLLIKNGRSPMADSV</sequence>
<comment type="cofactor">
    <cofactor evidence="2">
        <name>Mg(2+)</name>
        <dbReference type="ChEBI" id="CHEBI:18420"/>
    </cofactor>
</comment>
<evidence type="ECO:0000313" key="14">
    <source>
        <dbReference type="EnsemblPlants" id="LPERR04G11190.1"/>
    </source>
</evidence>
<evidence type="ECO:0000259" key="13">
    <source>
        <dbReference type="PROSITE" id="PS51746"/>
    </source>
</evidence>
<keyword evidence="6" id="KW-0378">Hydrolase</keyword>
<keyword evidence="15" id="KW-1185">Reference proteome</keyword>
<reference evidence="14 15" key="1">
    <citation type="submission" date="2012-08" db="EMBL/GenBank/DDBJ databases">
        <title>Oryza genome evolution.</title>
        <authorList>
            <person name="Wing R.A."/>
        </authorList>
    </citation>
    <scope>NUCLEOTIDE SEQUENCE</scope>
</reference>
<dbReference type="PROSITE" id="PS51746">
    <property type="entry name" value="PPM_2"/>
    <property type="match status" value="1"/>
</dbReference>
<accession>A0A0D9W5M2</accession>
<keyword evidence="7" id="KW-0460">Magnesium</keyword>
<evidence type="ECO:0000256" key="6">
    <source>
        <dbReference type="ARBA" id="ARBA00022801"/>
    </source>
</evidence>
<dbReference type="STRING" id="77586.A0A0D9W5M2"/>
<dbReference type="AlphaFoldDB" id="A0A0D9W5M2"/>
<keyword evidence="8" id="KW-0904">Protein phosphatase</keyword>
<dbReference type="CDD" id="cd00143">
    <property type="entry name" value="PP2Cc"/>
    <property type="match status" value="1"/>
</dbReference>
<comment type="catalytic activity">
    <reaction evidence="11">
        <text>O-phospho-L-threonyl-[protein] + H2O = L-threonyl-[protein] + phosphate</text>
        <dbReference type="Rhea" id="RHEA:47004"/>
        <dbReference type="Rhea" id="RHEA-COMP:11060"/>
        <dbReference type="Rhea" id="RHEA-COMP:11605"/>
        <dbReference type="ChEBI" id="CHEBI:15377"/>
        <dbReference type="ChEBI" id="CHEBI:30013"/>
        <dbReference type="ChEBI" id="CHEBI:43474"/>
        <dbReference type="ChEBI" id="CHEBI:61977"/>
        <dbReference type="EC" id="3.1.3.16"/>
    </reaction>
</comment>
<comment type="cofactor">
    <cofactor evidence="1">
        <name>Mn(2+)</name>
        <dbReference type="ChEBI" id="CHEBI:29035"/>
    </cofactor>
</comment>
<keyword evidence="9" id="KW-0464">Manganese</keyword>
<protein>
    <recommendedName>
        <fullName evidence="4">protein-serine/threonine phosphatase</fullName>
        <ecNumber evidence="4">3.1.3.16</ecNumber>
    </recommendedName>
</protein>
<dbReference type="InterPro" id="IPR015655">
    <property type="entry name" value="PP2C"/>
</dbReference>
<evidence type="ECO:0000313" key="15">
    <source>
        <dbReference type="Proteomes" id="UP000032180"/>
    </source>
</evidence>
<reference evidence="14" key="3">
    <citation type="submission" date="2015-04" db="UniProtKB">
        <authorList>
            <consortium name="EnsemblPlants"/>
        </authorList>
    </citation>
    <scope>IDENTIFICATION</scope>
</reference>
<evidence type="ECO:0000256" key="11">
    <source>
        <dbReference type="ARBA" id="ARBA00048336"/>
    </source>
</evidence>
<evidence type="ECO:0000256" key="8">
    <source>
        <dbReference type="ARBA" id="ARBA00022912"/>
    </source>
</evidence>
<feature type="region of interest" description="Disordered" evidence="12">
    <location>
        <begin position="37"/>
        <end position="56"/>
    </location>
</feature>
<evidence type="ECO:0000256" key="2">
    <source>
        <dbReference type="ARBA" id="ARBA00001946"/>
    </source>
</evidence>
<evidence type="ECO:0000256" key="4">
    <source>
        <dbReference type="ARBA" id="ARBA00013081"/>
    </source>
</evidence>
<dbReference type="EC" id="3.1.3.16" evidence="4"/>
<dbReference type="GO" id="GO:0046872">
    <property type="term" value="F:metal ion binding"/>
    <property type="evidence" value="ECO:0007669"/>
    <property type="project" value="UniProtKB-KW"/>
</dbReference>
<dbReference type="SMART" id="SM00332">
    <property type="entry name" value="PP2Cc"/>
    <property type="match status" value="1"/>
</dbReference>
<evidence type="ECO:0000256" key="12">
    <source>
        <dbReference type="SAM" id="MobiDB-lite"/>
    </source>
</evidence>
<proteinExistence type="inferred from homology"/>
<name>A0A0D9W5M2_9ORYZ</name>